<name>A0A371JX42_9GAMM</name>
<dbReference type="AlphaFoldDB" id="A0A371JX42"/>
<feature type="signal peptide" evidence="1">
    <location>
        <begin position="1"/>
        <end position="22"/>
    </location>
</feature>
<evidence type="ECO:0000313" key="3">
    <source>
        <dbReference type="Proteomes" id="UP000264492"/>
    </source>
</evidence>
<comment type="caution">
    <text evidence="2">The sequence shown here is derived from an EMBL/GenBank/DDBJ whole genome shotgun (WGS) entry which is preliminary data.</text>
</comment>
<organism evidence="2 3">
    <name type="scientific">Lysobacter silvisoli</name>
    <dbReference type="NCBI Taxonomy" id="2293254"/>
    <lineage>
        <taxon>Bacteria</taxon>
        <taxon>Pseudomonadati</taxon>
        <taxon>Pseudomonadota</taxon>
        <taxon>Gammaproteobacteria</taxon>
        <taxon>Lysobacterales</taxon>
        <taxon>Lysobacteraceae</taxon>
        <taxon>Lysobacter</taxon>
    </lineage>
</organism>
<feature type="chain" id="PRO_5016670934" evidence="1">
    <location>
        <begin position="23"/>
        <end position="136"/>
    </location>
</feature>
<sequence>MKPAVMVSIGLLLAACAGTAEHQTPLPYLPREAPPPPGTVGIALTAGYVGRLLVERGCVKLDGGRRRTTMLWTPGTTIGRDARGLFLRESHAGGVVRFGAKIHIGGGELPEQFVARAYPEVVQRCGGPYAQGWISD</sequence>
<keyword evidence="3" id="KW-1185">Reference proteome</keyword>
<protein>
    <submittedName>
        <fullName evidence="2">Uncharacterized protein</fullName>
    </submittedName>
</protein>
<proteinExistence type="predicted"/>
<gene>
    <name evidence="2" type="ORF">DX914_18005</name>
</gene>
<accession>A0A371JX42</accession>
<dbReference type="EMBL" id="QTSU01000004">
    <property type="protein sequence ID" value="RDZ26167.1"/>
    <property type="molecule type" value="Genomic_DNA"/>
</dbReference>
<evidence type="ECO:0000313" key="2">
    <source>
        <dbReference type="EMBL" id="RDZ26167.1"/>
    </source>
</evidence>
<evidence type="ECO:0000256" key="1">
    <source>
        <dbReference type="SAM" id="SignalP"/>
    </source>
</evidence>
<dbReference type="PROSITE" id="PS51257">
    <property type="entry name" value="PROKAR_LIPOPROTEIN"/>
    <property type="match status" value="1"/>
</dbReference>
<dbReference type="RefSeq" id="WP_147300721.1">
    <property type="nucleotide sequence ID" value="NZ_QTSU01000004.1"/>
</dbReference>
<dbReference type="Proteomes" id="UP000264492">
    <property type="component" value="Unassembled WGS sequence"/>
</dbReference>
<keyword evidence="1" id="KW-0732">Signal</keyword>
<reference evidence="2 3" key="1">
    <citation type="submission" date="2018-08" db="EMBL/GenBank/DDBJ databases">
        <title>Lysobacter sp. zong2l5, whole genome shotgun sequence.</title>
        <authorList>
            <person name="Zhang X."/>
            <person name="Feng G."/>
            <person name="Zhu H."/>
        </authorList>
    </citation>
    <scope>NUCLEOTIDE SEQUENCE [LARGE SCALE GENOMIC DNA]</scope>
    <source>
        <strain evidence="3">zong2l5</strain>
    </source>
</reference>
<dbReference type="OrthoDB" id="6028431at2"/>